<dbReference type="PROSITE" id="PS51257">
    <property type="entry name" value="PROKAR_LIPOPROTEIN"/>
    <property type="match status" value="1"/>
</dbReference>
<evidence type="ECO:0000313" key="3">
    <source>
        <dbReference type="EMBL" id="SED52374.1"/>
    </source>
</evidence>
<reference evidence="2 4" key="1">
    <citation type="submission" date="2016-08" db="EMBL/GenBank/DDBJ databases">
        <title>Draft genome sequence of Pseudomonas costantinii LMG 22119, type strain isolated from cultivated mushroom (Agaricus bisporus) sporophores.</title>
        <authorList>
            <person name="Tambong J.T."/>
        </authorList>
    </citation>
    <scope>NUCLEOTIDE SEQUENCE [LARGE SCALE GENOMIC DNA]</scope>
    <source>
        <strain evidence="2 4">LMG 22119</strain>
    </source>
</reference>
<evidence type="ECO:0000313" key="4">
    <source>
        <dbReference type="Proteomes" id="UP000181661"/>
    </source>
</evidence>
<keyword evidence="1" id="KW-0732">Signal</keyword>
<comment type="caution">
    <text evidence="2">The sequence shown here is derived from an EMBL/GenBank/DDBJ whole genome shotgun (WGS) entry which is preliminary data.</text>
</comment>
<reference evidence="3 5" key="2">
    <citation type="submission" date="2016-10" db="EMBL/GenBank/DDBJ databases">
        <authorList>
            <person name="Varghese N."/>
            <person name="Submissions S."/>
        </authorList>
    </citation>
    <scope>NUCLEOTIDE SEQUENCE [LARGE SCALE GENOMIC DNA]</scope>
    <source>
        <strain evidence="3 5">BS2773</strain>
    </source>
</reference>
<gene>
    <name evidence="2" type="ORF">BFL40_24470</name>
    <name evidence="3" type="ORF">SAMN04515675_1436</name>
</gene>
<evidence type="ECO:0000313" key="5">
    <source>
        <dbReference type="Proteomes" id="UP000182179"/>
    </source>
</evidence>
<protein>
    <recommendedName>
        <fullName evidence="6">Lipoprotein</fullName>
    </recommendedName>
</protein>
<dbReference type="EMBL" id="FNTS01000002">
    <property type="protein sequence ID" value="SED52374.1"/>
    <property type="molecule type" value="Genomic_DNA"/>
</dbReference>
<sequence length="346" mass="37871">MNKFFAGRAFGAAAFALMLSGCSVSGSYPDATEPDAAKLRFISDLSSATLSVLDEEHCGGQTTGILNNLFLANTRRRADMSMPPLSEKNPYLEIRLPPNKALLLHLNTQGTGSVCGMAFTFTPQSGAEYELTFNQAGRQCMTTLKRLHTVQGQVARTPVPLVNKGIPSCMGTNALFPVPPKGLPATPERDALAEQIISQSIVADMKPVITPANEGARAEAAELVVSKRKEQVNLDLPDAYWAQYRQNVVTYLVQASGVKAKALEQYKVEYRARLSRMDTPTIKTLVPDTPATDVTQALALNSSMLLAYHRLSEQLEKEAAAENWAHMAELDKRYGVCERYAQCWQN</sequence>
<proteinExistence type="predicted"/>
<dbReference type="Proteomes" id="UP000181661">
    <property type="component" value="Unassembled WGS sequence"/>
</dbReference>
<name>A0A1S2UPJ8_9PSED</name>
<feature type="chain" id="PRO_5010266163" description="Lipoprotein" evidence="1">
    <location>
        <begin position="27"/>
        <end position="346"/>
    </location>
</feature>
<accession>A0A1S2UPJ8</accession>
<dbReference type="Proteomes" id="UP000182179">
    <property type="component" value="Unassembled WGS sequence"/>
</dbReference>
<keyword evidence="5" id="KW-1185">Reference proteome</keyword>
<organism evidence="2 4">
    <name type="scientific">Pseudomonas costantinii</name>
    <dbReference type="NCBI Taxonomy" id="168469"/>
    <lineage>
        <taxon>Bacteria</taxon>
        <taxon>Pseudomonadati</taxon>
        <taxon>Pseudomonadota</taxon>
        <taxon>Gammaproteobacteria</taxon>
        <taxon>Pseudomonadales</taxon>
        <taxon>Pseudomonadaceae</taxon>
        <taxon>Pseudomonas</taxon>
    </lineage>
</organism>
<dbReference type="EMBL" id="MDDR01000039">
    <property type="protein sequence ID" value="OIN48351.1"/>
    <property type="molecule type" value="Genomic_DNA"/>
</dbReference>
<evidence type="ECO:0000313" key="2">
    <source>
        <dbReference type="EMBL" id="OIN48351.1"/>
    </source>
</evidence>
<feature type="signal peptide" evidence="1">
    <location>
        <begin position="1"/>
        <end position="26"/>
    </location>
</feature>
<dbReference type="RefSeq" id="WP_071486337.1">
    <property type="nucleotide sequence ID" value="NZ_FNTS01000002.1"/>
</dbReference>
<evidence type="ECO:0008006" key="6">
    <source>
        <dbReference type="Google" id="ProtNLM"/>
    </source>
</evidence>
<evidence type="ECO:0000256" key="1">
    <source>
        <dbReference type="SAM" id="SignalP"/>
    </source>
</evidence>
<dbReference type="OrthoDB" id="7017945at2"/>
<dbReference type="AlphaFoldDB" id="A0A1S2UPJ8"/>